<dbReference type="Proteomes" id="UP000585474">
    <property type="component" value="Unassembled WGS sequence"/>
</dbReference>
<keyword evidence="3" id="KW-1185">Reference proteome</keyword>
<dbReference type="InterPro" id="IPR000008">
    <property type="entry name" value="C2_dom"/>
</dbReference>
<proteinExistence type="predicted"/>
<gene>
    <name evidence="2" type="ORF">Acr_15g0007530</name>
</gene>
<comment type="caution">
    <text evidence="2">The sequence shown here is derived from an EMBL/GenBank/DDBJ whole genome shotgun (WGS) entry which is preliminary data.</text>
</comment>
<dbReference type="PANTHER" id="PTHR32246">
    <property type="entry name" value="INGRESSION PROTEIN FIC1"/>
    <property type="match status" value="1"/>
</dbReference>
<dbReference type="SUPFAM" id="SSF49562">
    <property type="entry name" value="C2 domain (Calcium/lipid-binding domain, CaLB)"/>
    <property type="match status" value="1"/>
</dbReference>
<feature type="domain" description="C2" evidence="1">
    <location>
        <begin position="1"/>
        <end position="121"/>
    </location>
</feature>
<evidence type="ECO:0000259" key="1">
    <source>
        <dbReference type="PROSITE" id="PS50004"/>
    </source>
</evidence>
<reference evidence="2 3" key="1">
    <citation type="submission" date="2019-07" db="EMBL/GenBank/DDBJ databases">
        <title>De Novo Assembly of kiwifruit Actinidia rufa.</title>
        <authorList>
            <person name="Sugita-Konishi S."/>
            <person name="Sato K."/>
            <person name="Mori E."/>
            <person name="Abe Y."/>
            <person name="Kisaki G."/>
            <person name="Hamano K."/>
            <person name="Suezawa K."/>
            <person name="Otani M."/>
            <person name="Fukuda T."/>
            <person name="Manabe T."/>
            <person name="Gomi K."/>
            <person name="Tabuchi M."/>
            <person name="Akimitsu K."/>
            <person name="Kataoka I."/>
        </authorList>
    </citation>
    <scope>NUCLEOTIDE SEQUENCE [LARGE SCALE GENOMIC DNA]</scope>
    <source>
        <strain evidence="3">cv. Fuchu</strain>
    </source>
</reference>
<dbReference type="Pfam" id="PF00168">
    <property type="entry name" value="C2"/>
    <property type="match status" value="1"/>
</dbReference>
<accession>A0A7J0FU90</accession>
<protein>
    <recommendedName>
        <fullName evidence="1">C2 domain-containing protein</fullName>
    </recommendedName>
</protein>
<dbReference type="OrthoDB" id="786358at2759"/>
<organism evidence="2 3">
    <name type="scientific">Actinidia rufa</name>
    <dbReference type="NCBI Taxonomy" id="165716"/>
    <lineage>
        <taxon>Eukaryota</taxon>
        <taxon>Viridiplantae</taxon>
        <taxon>Streptophyta</taxon>
        <taxon>Embryophyta</taxon>
        <taxon>Tracheophyta</taxon>
        <taxon>Spermatophyta</taxon>
        <taxon>Magnoliopsida</taxon>
        <taxon>eudicotyledons</taxon>
        <taxon>Gunneridae</taxon>
        <taxon>Pentapetalae</taxon>
        <taxon>asterids</taxon>
        <taxon>Ericales</taxon>
        <taxon>Actinidiaceae</taxon>
        <taxon>Actinidia</taxon>
    </lineage>
</organism>
<dbReference type="InterPro" id="IPR035892">
    <property type="entry name" value="C2_domain_sf"/>
</dbReference>
<dbReference type="PANTHER" id="PTHR32246:SF66">
    <property type="entry name" value="C2 DOMAIN-CONTAINING PROTEIN"/>
    <property type="match status" value="1"/>
</dbReference>
<dbReference type="EMBL" id="BJWL01000015">
    <property type="protein sequence ID" value="GFZ02144.1"/>
    <property type="molecule type" value="Genomic_DNA"/>
</dbReference>
<sequence length="196" mass="21193">MEITVISAQGLKNTSSSLFSRRLKPFVTLSLPPPPCQSNGYKPCHVYKTRVDDGGGVNPTWGDTFHIPIDHATFLCEKRPFVIYLQLYNSILTGGQAQLGWCQIPATDVVDGFFAVAGLCPPPELPATSERRFEGPWGGQCCSEAGGFGTSSNVPSKTTKLLSDTLARYGVRGSDGGWNSGNNVSRLSCKNSLQRY</sequence>
<dbReference type="Gene3D" id="2.60.40.150">
    <property type="entry name" value="C2 domain"/>
    <property type="match status" value="1"/>
</dbReference>
<evidence type="ECO:0000313" key="2">
    <source>
        <dbReference type="EMBL" id="GFZ02144.1"/>
    </source>
</evidence>
<dbReference type="AlphaFoldDB" id="A0A7J0FU90"/>
<dbReference type="SMART" id="SM00239">
    <property type="entry name" value="C2"/>
    <property type="match status" value="1"/>
</dbReference>
<name>A0A7J0FU90_9ERIC</name>
<dbReference type="PROSITE" id="PS50004">
    <property type="entry name" value="C2"/>
    <property type="match status" value="1"/>
</dbReference>
<evidence type="ECO:0000313" key="3">
    <source>
        <dbReference type="Proteomes" id="UP000585474"/>
    </source>
</evidence>